<feature type="transmembrane region" description="Helical" evidence="7">
    <location>
        <begin position="101"/>
        <end position="120"/>
    </location>
</feature>
<dbReference type="Proteomes" id="UP000005938">
    <property type="component" value="Unassembled WGS sequence"/>
</dbReference>
<keyword evidence="4" id="KW-0378">Hydrolase</keyword>
<feature type="transmembrane region" description="Helical" evidence="7">
    <location>
        <begin position="20"/>
        <end position="40"/>
    </location>
</feature>
<feature type="transmembrane region" description="Helical" evidence="7">
    <location>
        <begin position="132"/>
        <end position="153"/>
    </location>
</feature>
<dbReference type="InterPro" id="IPR046483">
    <property type="entry name" value="DUF6576"/>
</dbReference>
<keyword evidence="6 7" id="KW-0472">Membrane</keyword>
<feature type="transmembrane region" description="Helical" evidence="7">
    <location>
        <begin position="165"/>
        <end position="182"/>
    </location>
</feature>
<dbReference type="RefSeq" id="WP_008241285.1">
    <property type="nucleotide sequence ID" value="NZ_AJJU01000037.1"/>
</dbReference>
<dbReference type="OrthoDB" id="680602at2"/>
<feature type="transmembrane region" description="Helical" evidence="7">
    <location>
        <begin position="65"/>
        <end position="89"/>
    </location>
</feature>
<comment type="subcellular location">
    <subcellularLocation>
        <location evidence="1">Membrane</location>
        <topology evidence="1">Multi-pass membrane protein</topology>
    </subcellularLocation>
</comment>
<evidence type="ECO:0000256" key="4">
    <source>
        <dbReference type="ARBA" id="ARBA00022801"/>
    </source>
</evidence>
<comment type="similarity">
    <text evidence="2">Belongs to the peptidase S54 family.</text>
</comment>
<dbReference type="Pfam" id="PF01694">
    <property type="entry name" value="Rhomboid"/>
    <property type="match status" value="1"/>
</dbReference>
<protein>
    <submittedName>
        <fullName evidence="10">Putative transmembrane rhomboid family protein</fullName>
    </submittedName>
</protein>
<dbReference type="Pfam" id="PF20216">
    <property type="entry name" value="DUF6576"/>
    <property type="match status" value="1"/>
</dbReference>
<dbReference type="eggNOG" id="COG0705">
    <property type="taxonomic scope" value="Bacteria"/>
</dbReference>
<keyword evidence="5 7" id="KW-1133">Transmembrane helix</keyword>
<dbReference type="PATRIC" id="fig|946077.3.peg.2581"/>
<dbReference type="Gene3D" id="1.20.1540.10">
    <property type="entry name" value="Rhomboid-like"/>
    <property type="match status" value="1"/>
</dbReference>
<keyword evidence="3 7" id="KW-0812">Transmembrane</keyword>
<keyword evidence="11" id="KW-1185">Reference proteome</keyword>
<feature type="domain" description="Peptidase S54 rhomboid" evidence="8">
    <location>
        <begin position="62"/>
        <end position="204"/>
    </location>
</feature>
<proteinExistence type="inferred from homology"/>
<dbReference type="STRING" id="946077.W5A_12766"/>
<dbReference type="PANTHER" id="PTHR43731">
    <property type="entry name" value="RHOMBOID PROTEASE"/>
    <property type="match status" value="1"/>
</dbReference>
<evidence type="ECO:0000256" key="1">
    <source>
        <dbReference type="ARBA" id="ARBA00004141"/>
    </source>
</evidence>
<evidence type="ECO:0000313" key="11">
    <source>
        <dbReference type="Proteomes" id="UP000005938"/>
    </source>
</evidence>
<reference evidence="10 11" key="1">
    <citation type="journal article" date="2012" name="J. Bacteriol.">
        <title>Genome Sequence of the Halotolerant Bacterium Imtechella halotolerans K1T.</title>
        <authorList>
            <person name="Kumar S."/>
            <person name="Vikram S."/>
            <person name="Subramanian S."/>
            <person name="Raghava G.P."/>
            <person name="Pinnaka A.K."/>
        </authorList>
    </citation>
    <scope>NUCLEOTIDE SEQUENCE [LARGE SCALE GENOMIC DNA]</scope>
    <source>
        <strain evidence="10 11">K1</strain>
    </source>
</reference>
<dbReference type="GO" id="GO:0004252">
    <property type="term" value="F:serine-type endopeptidase activity"/>
    <property type="evidence" value="ECO:0007669"/>
    <property type="project" value="InterPro"/>
</dbReference>
<organism evidence="10 11">
    <name type="scientific">Imtechella halotolerans K1</name>
    <dbReference type="NCBI Taxonomy" id="946077"/>
    <lineage>
        <taxon>Bacteria</taxon>
        <taxon>Pseudomonadati</taxon>
        <taxon>Bacteroidota</taxon>
        <taxon>Flavobacteriia</taxon>
        <taxon>Flavobacteriales</taxon>
        <taxon>Flavobacteriaceae</taxon>
        <taxon>Imtechella</taxon>
    </lineage>
</organism>
<sequence length="288" mass="33549">MSLGKDLRYRFTTWTAVEKIISITAVVFVLENLLLFLFQLPEDFFNQWFALPKLLSELVVKPWTLLTYAFFHGGLMHIFWNMLLLYFAGRMFLNLFDGRRFLNVYFLGALAGGFFFLLSYNLFPVFVGVNSVLIGASAAVMAVLIFMCTYTPYQELQFFFFRFKLWHLGVFLVLWDLLQLPMSNPGGRIAHLGGALWGFIYAKQLLAGNDIAAWFSNVMDWITNLFKPRSKRPFKKVYKNTPSPKSNPDRERQMYQQKIDIILDKISKSGYESLSKEEKDFLFRSGKE</sequence>
<evidence type="ECO:0000256" key="2">
    <source>
        <dbReference type="ARBA" id="ARBA00009045"/>
    </source>
</evidence>
<evidence type="ECO:0000256" key="7">
    <source>
        <dbReference type="SAM" id="Phobius"/>
    </source>
</evidence>
<dbReference type="GO" id="GO:0016020">
    <property type="term" value="C:membrane"/>
    <property type="evidence" value="ECO:0007669"/>
    <property type="project" value="UniProtKB-SubCell"/>
</dbReference>
<evidence type="ECO:0000259" key="8">
    <source>
        <dbReference type="Pfam" id="PF01694"/>
    </source>
</evidence>
<dbReference type="InterPro" id="IPR022764">
    <property type="entry name" value="Peptidase_S54_rhomboid_dom"/>
</dbReference>
<name>I0W7L3_9FLAO</name>
<evidence type="ECO:0000256" key="3">
    <source>
        <dbReference type="ARBA" id="ARBA00022692"/>
    </source>
</evidence>
<dbReference type="AlphaFoldDB" id="I0W7L3"/>
<dbReference type="SUPFAM" id="SSF144091">
    <property type="entry name" value="Rhomboid-like"/>
    <property type="match status" value="1"/>
</dbReference>
<feature type="domain" description="DUF6576" evidence="9">
    <location>
        <begin position="251"/>
        <end position="282"/>
    </location>
</feature>
<dbReference type="PANTHER" id="PTHR43731:SF14">
    <property type="entry name" value="PRESENILIN-ASSOCIATED RHOMBOID-LIKE PROTEIN, MITOCHONDRIAL"/>
    <property type="match status" value="1"/>
</dbReference>
<evidence type="ECO:0000259" key="9">
    <source>
        <dbReference type="Pfam" id="PF20216"/>
    </source>
</evidence>
<comment type="caution">
    <text evidence="10">The sequence shown here is derived from an EMBL/GenBank/DDBJ whole genome shotgun (WGS) entry which is preliminary data.</text>
</comment>
<evidence type="ECO:0000256" key="6">
    <source>
        <dbReference type="ARBA" id="ARBA00023136"/>
    </source>
</evidence>
<gene>
    <name evidence="10" type="ORF">W5A_12766</name>
</gene>
<dbReference type="EMBL" id="AJJU01000037">
    <property type="protein sequence ID" value="EID72379.1"/>
    <property type="molecule type" value="Genomic_DNA"/>
</dbReference>
<evidence type="ECO:0000256" key="5">
    <source>
        <dbReference type="ARBA" id="ARBA00022989"/>
    </source>
</evidence>
<accession>I0W7L3</accession>
<dbReference type="InterPro" id="IPR035952">
    <property type="entry name" value="Rhomboid-like_sf"/>
</dbReference>
<dbReference type="InterPro" id="IPR050925">
    <property type="entry name" value="Rhomboid_protease_S54"/>
</dbReference>
<evidence type="ECO:0000313" key="10">
    <source>
        <dbReference type="EMBL" id="EID72379.1"/>
    </source>
</evidence>